<protein>
    <submittedName>
        <fullName evidence="2">TVG0629505 protein</fullName>
    </submittedName>
</protein>
<sequence>MVSIPRIPITYIASYGTSISSILSRLDTIVLSVSAVIISILWIPVALEFFSSDESKRISARTRLKNAAIGTFIYIMAVSGILYALVKYIITGS</sequence>
<keyword evidence="1" id="KW-0472">Membrane</keyword>
<dbReference type="HOGENOM" id="CLU_2504811_0_0_2"/>
<keyword evidence="1" id="KW-1133">Transmembrane helix</keyword>
<keyword evidence="1" id="KW-0812">Transmembrane</keyword>
<reference evidence="2 3" key="2">
    <citation type="journal article" date="2000" name="Proc. Natl. Acad. Sci. U.S.A.">
        <title>Archaeal adaptation to higher temperatures revealed by genomic sequence of Thermoplasma volcanium.</title>
        <authorList>
            <person name="Kawashima T."/>
            <person name="Amano N."/>
            <person name="Koike H."/>
            <person name="Makino S."/>
            <person name="Higuchi S."/>
            <person name="Kawashima-Ohya Y."/>
            <person name="Watanabe K."/>
            <person name="Yamazaki M."/>
            <person name="Kanehori K."/>
            <person name="Kawamoto T."/>
            <person name="Nunoshiba T."/>
            <person name="Yamamoto Y."/>
            <person name="Aramaki H."/>
            <person name="Makino K."/>
            <person name="Suzuki M."/>
        </authorList>
    </citation>
    <scope>NUCLEOTIDE SEQUENCE [LARGE SCALE GENOMIC DNA]</scope>
    <source>
        <strain evidence="3">ATCC 51530 / DSM 4299 / JCM 9571 / NBRC 15438 / GSS1</strain>
    </source>
</reference>
<dbReference type="STRING" id="273116.gene:9381425"/>
<gene>
    <name evidence="2" type="ORF">TVG0629505</name>
</gene>
<evidence type="ECO:0000313" key="3">
    <source>
        <dbReference type="Proteomes" id="UP000001017"/>
    </source>
</evidence>
<dbReference type="KEGG" id="tvo:TVG0629505"/>
<feature type="transmembrane region" description="Helical" evidence="1">
    <location>
        <begin position="71"/>
        <end position="90"/>
    </location>
</feature>
<keyword evidence="3" id="KW-1185">Reference proteome</keyword>
<accession>Q97B22</accession>
<dbReference type="Proteomes" id="UP000001017">
    <property type="component" value="Chromosome"/>
</dbReference>
<dbReference type="EMBL" id="BA000011">
    <property type="protein sequence ID" value="BAB59779.1"/>
    <property type="molecule type" value="Genomic_DNA"/>
</dbReference>
<organism evidence="2 3">
    <name type="scientific">Thermoplasma volcanium (strain ATCC 51530 / DSM 4299 / JCM 9571 / NBRC 15438 / GSS1)</name>
    <dbReference type="NCBI Taxonomy" id="273116"/>
    <lineage>
        <taxon>Archaea</taxon>
        <taxon>Methanobacteriati</taxon>
        <taxon>Thermoplasmatota</taxon>
        <taxon>Thermoplasmata</taxon>
        <taxon>Thermoplasmatales</taxon>
        <taxon>Thermoplasmataceae</taxon>
        <taxon>Thermoplasma</taxon>
    </lineage>
</organism>
<name>Q97B22_THEVO</name>
<dbReference type="AlphaFoldDB" id="Q97B22"/>
<proteinExistence type="predicted"/>
<evidence type="ECO:0000313" key="2">
    <source>
        <dbReference type="EMBL" id="BAB59779.1"/>
    </source>
</evidence>
<feature type="transmembrane region" description="Helical" evidence="1">
    <location>
        <begin position="29"/>
        <end position="50"/>
    </location>
</feature>
<reference evidence="2 3" key="1">
    <citation type="journal article" date="1999" name="Proc. Jpn. Acad.">
        <title>Determination of the complete genomic DNA sequence of Thermoplasma volvanium GSS1.</title>
        <authorList>
            <person name="Kawashima T."/>
            <person name="Yamamoto Y."/>
            <person name="Aramaki H."/>
            <person name="Nunoshiba T."/>
            <person name="Kawamoto T."/>
            <person name="Watanabe K."/>
            <person name="Yamazaki M."/>
            <person name="Kanehori K."/>
            <person name="Amano N."/>
            <person name="Ohya Y."/>
            <person name="Makino K."/>
            <person name="Suzuki M."/>
        </authorList>
    </citation>
    <scope>NUCLEOTIDE SEQUENCE [LARGE SCALE GENOMIC DNA]</scope>
    <source>
        <strain evidence="3">ATCC 51530 / DSM 4299 / JCM 9571 / NBRC 15438 / GSS1</strain>
    </source>
</reference>
<evidence type="ECO:0000256" key="1">
    <source>
        <dbReference type="SAM" id="Phobius"/>
    </source>
</evidence>
<dbReference type="eggNOG" id="arCOG15086">
    <property type="taxonomic scope" value="Archaea"/>
</dbReference>
<dbReference type="PaxDb" id="273116-14324853"/>